<dbReference type="Proteomes" id="UP001298593">
    <property type="component" value="Unassembled WGS sequence"/>
</dbReference>
<sequence length="112" mass="12799">MTNETLHDGDFDLRPEDAPHEWVAFKREARFQTRVREGHSASIELFPCDALSCEMGGDEDDCSDRVVAVVSDDHEIGTRRALCEAHLVMYLADVIPTVHNLEHLYRNHVRPN</sequence>
<evidence type="ECO:0000313" key="2">
    <source>
        <dbReference type="Proteomes" id="UP001298593"/>
    </source>
</evidence>
<comment type="caution">
    <text evidence="1">The sequence shown here is derived from an EMBL/GenBank/DDBJ whole genome shotgun (WGS) entry which is preliminary data.</text>
</comment>
<gene>
    <name evidence="1" type="ORF">KV113_12075</name>
</gene>
<name>A0ABU5XWZ0_9MYCO</name>
<dbReference type="RefSeq" id="WP_224974865.1">
    <property type="nucleotide sequence ID" value="NZ_JAYJJU010000010.1"/>
</dbReference>
<evidence type="ECO:0000313" key="1">
    <source>
        <dbReference type="EMBL" id="MEB3032292.1"/>
    </source>
</evidence>
<reference evidence="1 2" key="1">
    <citation type="submission" date="2023-12" db="EMBL/GenBank/DDBJ databases">
        <title>Description of new species of Mycobacterium terrae complex isolated from sewage at the Sao Paulo Zoological Park Foundation in Brazil.</title>
        <authorList>
            <person name="Romagnoli C.L."/>
            <person name="Conceicao E.C."/>
            <person name="Machado E."/>
            <person name="Barreto L.B.P.F."/>
            <person name="Sharma A."/>
            <person name="Silva N.M."/>
            <person name="Marques L.E."/>
            <person name="Juliana M.A."/>
            <person name="Lourenco M.C.S."/>
            <person name="Digiampietri L.A."/>
            <person name="Suffys P.N."/>
            <person name="Viana-Niero C."/>
        </authorList>
    </citation>
    <scope>NUCLEOTIDE SEQUENCE [LARGE SCALE GENOMIC DNA]</scope>
    <source>
        <strain evidence="1 2">MYC340</strain>
    </source>
</reference>
<proteinExistence type="predicted"/>
<protein>
    <submittedName>
        <fullName evidence="1">Uncharacterized protein</fullName>
    </submittedName>
</protein>
<accession>A0ABU5XWZ0</accession>
<dbReference type="EMBL" id="JAYJJU010000010">
    <property type="protein sequence ID" value="MEB3032292.1"/>
    <property type="molecule type" value="Genomic_DNA"/>
</dbReference>
<keyword evidence="2" id="KW-1185">Reference proteome</keyword>
<organism evidence="1 2">
    <name type="scientific">[Mycobacterium] nativiensis</name>
    <dbReference type="NCBI Taxonomy" id="2855503"/>
    <lineage>
        <taxon>Bacteria</taxon>
        <taxon>Bacillati</taxon>
        <taxon>Actinomycetota</taxon>
        <taxon>Actinomycetes</taxon>
        <taxon>Mycobacteriales</taxon>
        <taxon>Mycobacteriaceae</taxon>
        <taxon>Mycolicibacter</taxon>
    </lineage>
</organism>